<comment type="caution">
    <text evidence="2">The sequence shown here is derived from an EMBL/GenBank/DDBJ whole genome shotgun (WGS) entry which is preliminary data.</text>
</comment>
<dbReference type="OrthoDB" id="9930272at2759"/>
<evidence type="ECO:0000313" key="2">
    <source>
        <dbReference type="EMBL" id="PNF30433.1"/>
    </source>
</evidence>
<dbReference type="GO" id="GO:0005737">
    <property type="term" value="C:cytoplasm"/>
    <property type="evidence" value="ECO:0007669"/>
    <property type="project" value="GOC"/>
</dbReference>
<dbReference type="InterPro" id="IPR009091">
    <property type="entry name" value="RCC1/BLIP-II"/>
</dbReference>
<dbReference type="PANTHER" id="PTHR23287:SF16">
    <property type="entry name" value="TECTONIN BETA-PROPELLER REPEAT-CONTAINING PROTEIN 2"/>
    <property type="match status" value="1"/>
</dbReference>
<protein>
    <recommendedName>
        <fullName evidence="4">Tectonin beta-propeller repeat-containing protein</fullName>
    </recommendedName>
</protein>
<dbReference type="Pfam" id="PF19193">
    <property type="entry name" value="Tectonin"/>
    <property type="match status" value="2"/>
</dbReference>
<reference evidence="2 3" key="1">
    <citation type="submission" date="2017-12" db="EMBL/GenBank/DDBJ databases">
        <title>Hemimetabolous genomes reveal molecular basis of termite eusociality.</title>
        <authorList>
            <person name="Harrison M.C."/>
            <person name="Jongepier E."/>
            <person name="Robertson H.M."/>
            <person name="Arning N."/>
            <person name="Bitard-Feildel T."/>
            <person name="Chao H."/>
            <person name="Childers C.P."/>
            <person name="Dinh H."/>
            <person name="Doddapaneni H."/>
            <person name="Dugan S."/>
            <person name="Gowin J."/>
            <person name="Greiner C."/>
            <person name="Han Y."/>
            <person name="Hu H."/>
            <person name="Hughes D.S.T."/>
            <person name="Huylmans A.-K."/>
            <person name="Kemena C."/>
            <person name="Kremer L.P.M."/>
            <person name="Lee S.L."/>
            <person name="Lopez-Ezquerra A."/>
            <person name="Mallet L."/>
            <person name="Monroy-Kuhn J.M."/>
            <person name="Moser A."/>
            <person name="Murali S.C."/>
            <person name="Muzny D.M."/>
            <person name="Otani S."/>
            <person name="Piulachs M.-D."/>
            <person name="Poelchau M."/>
            <person name="Qu J."/>
            <person name="Schaub F."/>
            <person name="Wada-Katsumata A."/>
            <person name="Worley K.C."/>
            <person name="Xie Q."/>
            <person name="Ylla G."/>
            <person name="Poulsen M."/>
            <person name="Gibbs R.A."/>
            <person name="Schal C."/>
            <person name="Richards S."/>
            <person name="Belles X."/>
            <person name="Korb J."/>
            <person name="Bornberg-Bauer E."/>
        </authorList>
    </citation>
    <scope>NUCLEOTIDE SEQUENCE [LARGE SCALE GENOMIC DNA]</scope>
    <source>
        <tissue evidence="2">Whole body</tissue>
    </source>
</reference>
<dbReference type="SMART" id="SM00706">
    <property type="entry name" value="TECPR"/>
    <property type="match status" value="9"/>
</dbReference>
<organism evidence="2 3">
    <name type="scientific">Cryptotermes secundus</name>
    <dbReference type="NCBI Taxonomy" id="105785"/>
    <lineage>
        <taxon>Eukaryota</taxon>
        <taxon>Metazoa</taxon>
        <taxon>Ecdysozoa</taxon>
        <taxon>Arthropoda</taxon>
        <taxon>Hexapoda</taxon>
        <taxon>Insecta</taxon>
        <taxon>Pterygota</taxon>
        <taxon>Neoptera</taxon>
        <taxon>Polyneoptera</taxon>
        <taxon>Dictyoptera</taxon>
        <taxon>Blattodea</taxon>
        <taxon>Blattoidea</taxon>
        <taxon>Termitoidae</taxon>
        <taxon>Kalotermitidae</taxon>
        <taxon>Cryptotermitinae</taxon>
        <taxon>Cryptotermes</taxon>
    </lineage>
</organism>
<evidence type="ECO:0000256" key="1">
    <source>
        <dbReference type="SAM" id="MobiDB-lite"/>
    </source>
</evidence>
<evidence type="ECO:0008006" key="4">
    <source>
        <dbReference type="Google" id="ProtNLM"/>
    </source>
</evidence>
<dbReference type="SUPFAM" id="SSF50985">
    <property type="entry name" value="RCC1/BLIP-II"/>
    <property type="match status" value="2"/>
</dbReference>
<dbReference type="Proteomes" id="UP000235965">
    <property type="component" value="Unassembled WGS sequence"/>
</dbReference>
<dbReference type="Pfam" id="PF06462">
    <property type="entry name" value="Hyd_WA"/>
    <property type="match status" value="1"/>
</dbReference>
<dbReference type="AlphaFoldDB" id="A0A2J7QPG3"/>
<dbReference type="EMBL" id="NEVH01012093">
    <property type="protein sequence ID" value="PNF30433.1"/>
    <property type="molecule type" value="Genomic_DNA"/>
</dbReference>
<dbReference type="InParanoid" id="A0A2J7QPG3"/>
<feature type="region of interest" description="Disordered" evidence="1">
    <location>
        <begin position="363"/>
        <end position="385"/>
    </location>
</feature>
<dbReference type="GO" id="GO:0032527">
    <property type="term" value="P:protein exit from endoplasmic reticulum"/>
    <property type="evidence" value="ECO:0007669"/>
    <property type="project" value="TreeGrafter"/>
</dbReference>
<dbReference type="STRING" id="105785.A0A2J7QPG3"/>
<feature type="region of interest" description="Disordered" evidence="1">
    <location>
        <begin position="149"/>
        <end position="183"/>
    </location>
</feature>
<accession>A0A2J7QPG3</accession>
<dbReference type="PANTHER" id="PTHR23287">
    <property type="entry name" value="RUBY-EYE2-LIKE PROTEIN"/>
    <property type="match status" value="1"/>
</dbReference>
<keyword evidence="3" id="KW-1185">Reference proteome</keyword>
<proteinExistence type="predicted"/>
<feature type="compositionally biased region" description="Polar residues" evidence="1">
    <location>
        <begin position="159"/>
        <end position="174"/>
    </location>
</feature>
<name>A0A2J7QPG3_9NEOP</name>
<sequence>MDLTSKLKDSAIVSAIPIPKISTRISIFGSPGSKYKGINSESAFEGWDPVMTADEATELPPVIALPHENLIDLYVEKAVSPGVNCPSATTDSGNEFKEVYSISQQSNAGSRRSSALSSENLRTEILDRIGEQHYEDVLFKPKQSRKLSKTKQGKMFVSETESGSDTVSISSVRSTSDEDPWSSERLDISNDLIIAVKPSESSNNVQLNTKSSSEETLIRLGDSISSDIATLPGDTGSEHDGTIINSALSETDIPQMSCKNKRPGGFCLGDECLVPLEIQPDLRSPSSIERDVAHKERILAKVLHMDSLCDGDSESEVNFNGKHTCDVNKIETQEVIAEKTKLKYVTSHSCIFSEEFNDAKVGDEERDDWGYQSESRNDDCVSQHSDNIADSQDEKLASFSSILSYGPPSGSSAPPSNHASLEIFSTSDPKTELRCDHRMYKTVERADQWMQYKVPGTIVNLSLCKYYVCCIDSKDTVYYSSLNGLSLEWQNVDYKAKQVAISPNGTLVWKLYKHRAYYLENPSVKGPFGGKWIEIARNIQWISVSDIITWFVSDGYISVRKQLSSEQPPSPTRSVECNQPVTRICSFQNSVIALTSTGEVLFRSGVSDVEPEGKKWEKINIPCPAVTDIALGCHSTAWIVDQKSAIYFCCNFMAPDSQWWQVLITGYIFQRTTSLQHICNKLKLTENLYIRQQASVMIAAGEDTVWVGNKTTTSIHVNKTQFTGHQWSKVPLEHRRASLKWQKVSAEGIFEDKGQLWLLSTAGDLFSSCSNLQTVHALLLPDDSPVVCVAAATDTAWILTAKGKIYIRQGITDKCPSGKTWKELSLAELEGIRLTHLSCGCDVVWACNDLGDVYMADGPPHSLPSSFLSPAWKTVDKSQQMNGCHQSTAQRKTFFTKVFVGPQTYMVWALDNKKNIYVREGISNDSELGTGWVLVSGIEAVDLSISGTAVWALSPEGGVYCRCGITNTNVIGDYWKKIPGSVTAVTASVSDGLWALDKNHRLLRHHQFTVKMGKSAPTSSVAVNCTSDGDWEVVTCGTFL</sequence>
<evidence type="ECO:0000313" key="3">
    <source>
        <dbReference type="Proteomes" id="UP000235965"/>
    </source>
</evidence>
<dbReference type="InterPro" id="IPR006624">
    <property type="entry name" value="Beta-propeller_rpt_TECPR"/>
</dbReference>
<gene>
    <name evidence="2" type="ORF">B7P43_G12486</name>
</gene>